<dbReference type="PROSITE" id="PS51296">
    <property type="entry name" value="RIESKE"/>
    <property type="match status" value="1"/>
</dbReference>
<dbReference type="PANTHER" id="PTHR21496">
    <property type="entry name" value="FERREDOXIN-RELATED"/>
    <property type="match status" value="1"/>
</dbReference>
<sequence>MFKPVCSVEELRDSTPFHFSENGRDYILIKLGNEIFALDGICTHEYAELWNGFVTEDVLTCPLHLSQFDVRTGEVVTPPAEKPLRKYSVKVEHGRVYVDI</sequence>
<keyword evidence="1" id="KW-0001">2Fe-2S</keyword>
<organism evidence="7 8">
    <name type="scientific">Candidatus Marsarchaeota G1 archaeon BE_D</name>
    <dbReference type="NCBI Taxonomy" id="1978156"/>
    <lineage>
        <taxon>Archaea</taxon>
        <taxon>Candidatus Marsarchaeota</taxon>
        <taxon>Candidatus Marsarchaeota group 1</taxon>
    </lineage>
</organism>
<dbReference type="EMBL" id="NEXD01000009">
    <property type="protein sequence ID" value="PSN86277.1"/>
    <property type="molecule type" value="Genomic_DNA"/>
</dbReference>
<evidence type="ECO:0000256" key="1">
    <source>
        <dbReference type="ARBA" id="ARBA00022714"/>
    </source>
</evidence>
<comment type="cofactor">
    <cofactor evidence="5">
        <name>[2Fe-2S] cluster</name>
        <dbReference type="ChEBI" id="CHEBI:190135"/>
    </cofactor>
</comment>
<dbReference type="InterPro" id="IPR017941">
    <property type="entry name" value="Rieske_2Fe-2S"/>
</dbReference>
<dbReference type="GO" id="GO:0051537">
    <property type="term" value="F:2 iron, 2 sulfur cluster binding"/>
    <property type="evidence" value="ECO:0007669"/>
    <property type="project" value="UniProtKB-KW"/>
</dbReference>
<dbReference type="AlphaFoldDB" id="A0A2R6AIR6"/>
<evidence type="ECO:0000313" key="7">
    <source>
        <dbReference type="EMBL" id="PSN86277.1"/>
    </source>
</evidence>
<dbReference type="Pfam" id="PF00355">
    <property type="entry name" value="Rieske"/>
    <property type="match status" value="1"/>
</dbReference>
<evidence type="ECO:0000313" key="8">
    <source>
        <dbReference type="Proteomes" id="UP000240569"/>
    </source>
</evidence>
<dbReference type="PANTHER" id="PTHR21496:SF0">
    <property type="entry name" value="RIESKE DOMAIN-CONTAINING PROTEIN"/>
    <property type="match status" value="1"/>
</dbReference>
<reference evidence="7 8" key="1">
    <citation type="submission" date="2017-04" db="EMBL/GenBank/DDBJ databases">
        <title>Novel microbial lineages endemic to geothermal iron-oxide mats fill important gaps in the evolutionary history of Archaea.</title>
        <authorList>
            <person name="Jay Z.J."/>
            <person name="Beam J.P."/>
            <person name="Dlakic M."/>
            <person name="Rusch D.B."/>
            <person name="Kozubal M.A."/>
            <person name="Inskeep W.P."/>
        </authorList>
    </citation>
    <scope>NUCLEOTIDE SEQUENCE [LARGE SCALE GENOMIC DNA]</scope>
    <source>
        <strain evidence="7">BE_D</strain>
    </source>
</reference>
<evidence type="ECO:0000256" key="5">
    <source>
        <dbReference type="ARBA" id="ARBA00034078"/>
    </source>
</evidence>
<dbReference type="SUPFAM" id="SSF50022">
    <property type="entry name" value="ISP domain"/>
    <property type="match status" value="1"/>
</dbReference>
<keyword evidence="3" id="KW-0408">Iron</keyword>
<evidence type="ECO:0000256" key="4">
    <source>
        <dbReference type="ARBA" id="ARBA00023014"/>
    </source>
</evidence>
<name>A0A2R6AIR6_9ARCH</name>
<evidence type="ECO:0000259" key="6">
    <source>
        <dbReference type="PROSITE" id="PS51296"/>
    </source>
</evidence>
<protein>
    <recommendedName>
        <fullName evidence="6">Rieske domain-containing protein</fullName>
    </recommendedName>
</protein>
<evidence type="ECO:0000256" key="3">
    <source>
        <dbReference type="ARBA" id="ARBA00023004"/>
    </source>
</evidence>
<keyword evidence="2" id="KW-0479">Metal-binding</keyword>
<proteinExistence type="predicted"/>
<feature type="domain" description="Rieske" evidence="6">
    <location>
        <begin position="3"/>
        <end position="98"/>
    </location>
</feature>
<dbReference type="Gene3D" id="2.102.10.10">
    <property type="entry name" value="Rieske [2Fe-2S] iron-sulphur domain"/>
    <property type="match status" value="1"/>
</dbReference>
<gene>
    <name evidence="7" type="ORF">B9Q02_02990</name>
</gene>
<dbReference type="CDD" id="cd03528">
    <property type="entry name" value="Rieske_RO_ferredoxin"/>
    <property type="match status" value="1"/>
</dbReference>
<evidence type="ECO:0000256" key="2">
    <source>
        <dbReference type="ARBA" id="ARBA00022723"/>
    </source>
</evidence>
<dbReference type="InterPro" id="IPR036922">
    <property type="entry name" value="Rieske_2Fe-2S_sf"/>
</dbReference>
<dbReference type="Proteomes" id="UP000240569">
    <property type="component" value="Unassembled WGS sequence"/>
</dbReference>
<dbReference type="GO" id="GO:0046872">
    <property type="term" value="F:metal ion binding"/>
    <property type="evidence" value="ECO:0007669"/>
    <property type="project" value="UniProtKB-KW"/>
</dbReference>
<accession>A0A2R6AIR6</accession>
<comment type="caution">
    <text evidence="7">The sequence shown here is derived from an EMBL/GenBank/DDBJ whole genome shotgun (WGS) entry which is preliminary data.</text>
</comment>
<keyword evidence="4" id="KW-0411">Iron-sulfur</keyword>